<sequence>MAAPADVTIQDLSGNWVMDATLSTPTDPILQLQGMSWLTRKALSYATVTLSVSQYRDTENKSLVHIDIDQTLTGGIKGTSEQRVTDWTEREHRDHIFGGVVGQTRLVRGSKGEDGKLRPKTEYQTKIGGNGVDDEKIQKFLNGEILPDGTESEGWLLDPVGDDFGEGEGLFLQNWVRNIDEGYGWTAEQIWGFENVDGKRQYTRRVVVAAKDGSYQLGRLVYNYQGPVQTPEGTPAQ</sequence>
<evidence type="ECO:0000313" key="2">
    <source>
        <dbReference type="Proteomes" id="UP001583193"/>
    </source>
</evidence>
<dbReference type="PANTHER" id="PTHR38115">
    <property type="entry name" value="LIPOCALIN-LIKE DOMAIN-CONTAINING PROTEIN"/>
    <property type="match status" value="1"/>
</dbReference>
<dbReference type="Proteomes" id="UP001583193">
    <property type="component" value="Unassembled WGS sequence"/>
</dbReference>
<accession>A0ABR3WZ55</accession>
<gene>
    <name evidence="1" type="ORF">Plec18167_008095</name>
</gene>
<name>A0ABR3WZ55_9EURO</name>
<dbReference type="PANTHER" id="PTHR38115:SF1">
    <property type="entry name" value="LIPOCALIN-LIKE DOMAIN-CONTAINING PROTEIN"/>
    <property type="match status" value="1"/>
</dbReference>
<reference evidence="1 2" key="1">
    <citation type="journal article" date="2024" name="IMA Fungus">
        <title>IMA Genome - F19 : A genome assembly and annotation guide to empower mycologists, including annotated draft genome sequences of Ceratocystis pirilliformis, Diaporthe australafricana, Fusarium ophioides, Paecilomyces lecythidis, and Sporothrix stenoceras.</title>
        <authorList>
            <person name="Aylward J."/>
            <person name="Wilson A.M."/>
            <person name="Visagie C.M."/>
            <person name="Spraker J."/>
            <person name="Barnes I."/>
            <person name="Buitendag C."/>
            <person name="Ceriani C."/>
            <person name="Del Mar Angel L."/>
            <person name="du Plessis D."/>
            <person name="Fuchs T."/>
            <person name="Gasser K."/>
            <person name="Kramer D."/>
            <person name="Li W."/>
            <person name="Munsamy K."/>
            <person name="Piso A."/>
            <person name="Price J.L."/>
            <person name="Sonnekus B."/>
            <person name="Thomas C."/>
            <person name="van der Nest A."/>
            <person name="van Dijk A."/>
            <person name="van Heerden A."/>
            <person name="van Vuuren N."/>
            <person name="Yilmaz N."/>
            <person name="Duong T.A."/>
            <person name="van der Merwe N.A."/>
            <person name="Wingfield M.J."/>
            <person name="Wingfield B.D."/>
        </authorList>
    </citation>
    <scope>NUCLEOTIDE SEQUENCE [LARGE SCALE GENOMIC DNA]</scope>
    <source>
        <strain evidence="1 2">CMW 18167</strain>
    </source>
</reference>
<evidence type="ECO:0000313" key="1">
    <source>
        <dbReference type="EMBL" id="KAL1868790.1"/>
    </source>
</evidence>
<dbReference type="InterPro" id="IPR053037">
    <property type="entry name" value="Pericyclase_pydY-like"/>
</dbReference>
<keyword evidence="2" id="KW-1185">Reference proteome</keyword>
<protein>
    <submittedName>
        <fullName evidence="1">Uncharacterized protein</fullName>
    </submittedName>
</protein>
<proteinExistence type="predicted"/>
<dbReference type="EMBL" id="JAVDPF010000037">
    <property type="protein sequence ID" value="KAL1868790.1"/>
    <property type="molecule type" value="Genomic_DNA"/>
</dbReference>
<organism evidence="1 2">
    <name type="scientific">Paecilomyces lecythidis</name>
    <dbReference type="NCBI Taxonomy" id="3004212"/>
    <lineage>
        <taxon>Eukaryota</taxon>
        <taxon>Fungi</taxon>
        <taxon>Dikarya</taxon>
        <taxon>Ascomycota</taxon>
        <taxon>Pezizomycotina</taxon>
        <taxon>Eurotiomycetes</taxon>
        <taxon>Eurotiomycetidae</taxon>
        <taxon>Eurotiales</taxon>
        <taxon>Thermoascaceae</taxon>
        <taxon>Paecilomyces</taxon>
    </lineage>
</organism>
<comment type="caution">
    <text evidence="1">The sequence shown here is derived from an EMBL/GenBank/DDBJ whole genome shotgun (WGS) entry which is preliminary data.</text>
</comment>